<keyword evidence="2" id="KW-0378">Hydrolase</keyword>
<evidence type="ECO:0000259" key="6">
    <source>
        <dbReference type="PROSITE" id="PS50994"/>
    </source>
</evidence>
<name>A0A0V1BDP8_TRISP</name>
<accession>A0A0V1BDP8</accession>
<dbReference type="Pfam" id="PF22938">
    <property type="entry name" value="Integrase_p58_C"/>
    <property type="match status" value="1"/>
</dbReference>
<dbReference type="OrthoDB" id="5920491at2759"/>
<dbReference type="STRING" id="6334.A0A0V1BDP8"/>
<dbReference type="PANTHER" id="PTHR37984:SF5">
    <property type="entry name" value="PROTEIN NYNRIN-LIKE"/>
    <property type="match status" value="1"/>
</dbReference>
<keyword evidence="3" id="KW-0695">RNA-directed DNA polymerase</keyword>
<proteinExistence type="predicted"/>
<evidence type="ECO:0000313" key="7">
    <source>
        <dbReference type="EMBL" id="KRY34787.1"/>
    </source>
</evidence>
<reference evidence="7 8" key="1">
    <citation type="submission" date="2015-01" db="EMBL/GenBank/DDBJ databases">
        <title>Evolution of Trichinella species and genotypes.</title>
        <authorList>
            <person name="Korhonen P.K."/>
            <person name="Edoardo P."/>
            <person name="Giuseppe L.R."/>
            <person name="Gasser R.B."/>
        </authorList>
    </citation>
    <scope>NUCLEOTIDE SEQUENCE [LARGE SCALE GENOMIC DNA]</scope>
    <source>
        <strain evidence="7">ISS3</strain>
    </source>
</reference>
<feature type="region of interest" description="Disordered" evidence="5">
    <location>
        <begin position="195"/>
        <end position="214"/>
    </location>
</feature>
<sequence length="579" mass="65574">MLDVARVAANVICTSRPPELSTKRSHLKPKSEISDSAMNYARRRALQSTCPTSVMAAVISSAPSHMACQSAFDALKYHLTSTPILAYPEFNCQFTVDVDVRGDGLGAVLSQRKGKTERVVAFAFRTLTKAERQYCTTQKEMLSLVWGLREFRPYLYGQRFLVRTDHSCLRCLAELDFELEHRAGRLHGNADALSRASSTQCKRQGPVGGHPAGRPTDLTSAAVVGWRELASRMSPRVQSRHARAVAQRRSWADADGFIWRHSRGLTAEEGAKQMLLPPPGRMADIGASENLILVARNERRRARIVAMTAGYPLQRIGVDILGPLESTPSGNQYDLVLTNYFTKWMAAFPLTNMETSTVAMVLVEKYIAYFGALDYLHSDQGRHDPLNNHPQGNEHAERFNRTLFDMLSIIVDGNPHQWDDMLPFVMLACNSSVHESTGVTPAIAMFCRELRLPLYVQIGNPPEQETQGLPEYIRVTRERIDRVHELVRDHLKTQQRRQKCLYDRHANETRFCLNDSVGLAVPRRQKLDRDWEGPYLIVEVMGSQTYRVRHQEQKRCSLVVHSARMKRYHARESAGDRSF</sequence>
<keyword evidence="4" id="KW-0511">Multifunctional enzyme</keyword>
<dbReference type="Pfam" id="PF17919">
    <property type="entry name" value="RT_RNaseH_2"/>
    <property type="match status" value="1"/>
</dbReference>
<dbReference type="InterPro" id="IPR036397">
    <property type="entry name" value="RNaseH_sf"/>
</dbReference>
<evidence type="ECO:0000256" key="3">
    <source>
        <dbReference type="ARBA" id="ARBA00022918"/>
    </source>
</evidence>
<dbReference type="InterPro" id="IPR041577">
    <property type="entry name" value="RT_RNaseH_2"/>
</dbReference>
<keyword evidence="3" id="KW-0548">Nucleotidyltransferase</keyword>
<dbReference type="Gene3D" id="3.10.20.370">
    <property type="match status" value="1"/>
</dbReference>
<evidence type="ECO:0000256" key="2">
    <source>
        <dbReference type="ARBA" id="ARBA00022759"/>
    </source>
</evidence>
<dbReference type="GO" id="GO:0015074">
    <property type="term" value="P:DNA integration"/>
    <property type="evidence" value="ECO:0007669"/>
    <property type="project" value="InterPro"/>
</dbReference>
<protein>
    <submittedName>
        <fullName evidence="7">Retrovirus-related Pol polyprotein from transposon</fullName>
    </submittedName>
</protein>
<dbReference type="AlphaFoldDB" id="A0A0V1BDP8"/>
<evidence type="ECO:0000256" key="5">
    <source>
        <dbReference type="SAM" id="MobiDB-lite"/>
    </source>
</evidence>
<comment type="caution">
    <text evidence="7">The sequence shown here is derived from an EMBL/GenBank/DDBJ whole genome shotgun (WGS) entry which is preliminary data.</text>
</comment>
<dbReference type="PROSITE" id="PS50994">
    <property type="entry name" value="INTEGRASE"/>
    <property type="match status" value="1"/>
</dbReference>
<dbReference type="SUPFAM" id="SSF56672">
    <property type="entry name" value="DNA/RNA polymerases"/>
    <property type="match status" value="1"/>
</dbReference>
<dbReference type="InterPro" id="IPR012337">
    <property type="entry name" value="RNaseH-like_sf"/>
</dbReference>
<organism evidence="7 8">
    <name type="scientific">Trichinella spiralis</name>
    <name type="common">Trichina worm</name>
    <dbReference type="NCBI Taxonomy" id="6334"/>
    <lineage>
        <taxon>Eukaryota</taxon>
        <taxon>Metazoa</taxon>
        <taxon>Ecdysozoa</taxon>
        <taxon>Nematoda</taxon>
        <taxon>Enoplea</taxon>
        <taxon>Dorylaimia</taxon>
        <taxon>Trichinellida</taxon>
        <taxon>Trichinellidae</taxon>
        <taxon>Trichinella</taxon>
    </lineage>
</organism>
<dbReference type="GO" id="GO:0003964">
    <property type="term" value="F:RNA-directed DNA polymerase activity"/>
    <property type="evidence" value="ECO:0007669"/>
    <property type="project" value="UniProtKB-KW"/>
</dbReference>
<dbReference type="InterPro" id="IPR054465">
    <property type="entry name" value="Integrase_p58-like_C"/>
</dbReference>
<dbReference type="InParanoid" id="A0A0V1BDP8"/>
<dbReference type="InterPro" id="IPR001584">
    <property type="entry name" value="Integrase_cat-core"/>
</dbReference>
<gene>
    <name evidence="7" type="primary">POL</name>
    <name evidence="7" type="ORF">T01_456</name>
</gene>
<evidence type="ECO:0000256" key="1">
    <source>
        <dbReference type="ARBA" id="ARBA00022722"/>
    </source>
</evidence>
<keyword evidence="1" id="KW-0540">Nuclease</keyword>
<keyword evidence="2" id="KW-0255">Endonuclease</keyword>
<evidence type="ECO:0000313" key="8">
    <source>
        <dbReference type="Proteomes" id="UP000054776"/>
    </source>
</evidence>
<dbReference type="PANTHER" id="PTHR37984">
    <property type="entry name" value="PROTEIN CBG26694"/>
    <property type="match status" value="1"/>
</dbReference>
<dbReference type="GO" id="GO:0003676">
    <property type="term" value="F:nucleic acid binding"/>
    <property type="evidence" value="ECO:0007669"/>
    <property type="project" value="InterPro"/>
</dbReference>
<keyword evidence="3" id="KW-0808">Transferase</keyword>
<feature type="domain" description="Integrase catalytic" evidence="6">
    <location>
        <begin position="308"/>
        <end position="382"/>
    </location>
</feature>
<dbReference type="GO" id="GO:0042575">
    <property type="term" value="C:DNA polymerase complex"/>
    <property type="evidence" value="ECO:0007669"/>
    <property type="project" value="UniProtKB-ARBA"/>
</dbReference>
<dbReference type="InterPro" id="IPR043502">
    <property type="entry name" value="DNA/RNA_pol_sf"/>
</dbReference>
<dbReference type="FunFam" id="3.10.20.370:FF:000001">
    <property type="entry name" value="Retrovirus-related Pol polyprotein from transposon 17.6-like protein"/>
    <property type="match status" value="1"/>
</dbReference>
<dbReference type="SUPFAM" id="SSF53098">
    <property type="entry name" value="Ribonuclease H-like"/>
    <property type="match status" value="1"/>
</dbReference>
<dbReference type="EMBL" id="JYDH01000061">
    <property type="protein sequence ID" value="KRY34787.1"/>
    <property type="molecule type" value="Genomic_DNA"/>
</dbReference>
<dbReference type="Gene3D" id="3.30.420.10">
    <property type="entry name" value="Ribonuclease H-like superfamily/Ribonuclease H"/>
    <property type="match status" value="2"/>
</dbReference>
<dbReference type="InterPro" id="IPR050951">
    <property type="entry name" value="Retrovirus_Pol_polyprotein"/>
</dbReference>
<dbReference type="Proteomes" id="UP000054776">
    <property type="component" value="Unassembled WGS sequence"/>
</dbReference>
<dbReference type="CDD" id="cd09274">
    <property type="entry name" value="RNase_HI_RT_Ty3"/>
    <property type="match status" value="1"/>
</dbReference>
<keyword evidence="8" id="KW-1185">Reference proteome</keyword>
<evidence type="ECO:0000256" key="4">
    <source>
        <dbReference type="ARBA" id="ARBA00023268"/>
    </source>
</evidence>
<dbReference type="GO" id="GO:0004519">
    <property type="term" value="F:endonuclease activity"/>
    <property type="evidence" value="ECO:0007669"/>
    <property type="project" value="UniProtKB-KW"/>
</dbReference>